<dbReference type="EMBL" id="VTPV01000022">
    <property type="protein sequence ID" value="KAB1228452.1"/>
    <property type="molecule type" value="Genomic_DNA"/>
</dbReference>
<organism evidence="2 3">
    <name type="scientific">Chryseobacterium viscerum</name>
    <dbReference type="NCBI Taxonomy" id="1037377"/>
    <lineage>
        <taxon>Bacteria</taxon>
        <taxon>Pseudomonadati</taxon>
        <taxon>Bacteroidota</taxon>
        <taxon>Flavobacteriia</taxon>
        <taxon>Flavobacteriales</taxon>
        <taxon>Weeksellaceae</taxon>
        <taxon>Chryseobacterium group</taxon>
        <taxon>Chryseobacterium</taxon>
    </lineage>
</organism>
<evidence type="ECO:0000313" key="3">
    <source>
        <dbReference type="Proteomes" id="UP000326384"/>
    </source>
</evidence>
<gene>
    <name evidence="2" type="ORF">F8D52_22515</name>
</gene>
<dbReference type="RefSeq" id="WP_152291406.1">
    <property type="nucleotide sequence ID" value="NZ_VTPV01000022.1"/>
</dbReference>
<sequence length="145" mass="15883">MAKNQSKPVDNQVTPAVTETEQNTLQTEQNSVVEKENNSPVEGDPDHQKVEIKTPVMAILPDGLDYLKNVETSIVTPEVLVVEQNTLQTEQNVPIKPVLTDQVVYQDFSQSDSVNIENEQGVKVALSGTAASILKKLDANTKIVE</sequence>
<comment type="caution">
    <text evidence="2">The sequence shown here is derived from an EMBL/GenBank/DDBJ whole genome shotgun (WGS) entry which is preliminary data.</text>
</comment>
<dbReference type="Proteomes" id="UP000326384">
    <property type="component" value="Unassembled WGS sequence"/>
</dbReference>
<feature type="region of interest" description="Disordered" evidence="1">
    <location>
        <begin position="1"/>
        <end position="49"/>
    </location>
</feature>
<feature type="compositionally biased region" description="Polar residues" evidence="1">
    <location>
        <begin position="1"/>
        <end position="17"/>
    </location>
</feature>
<feature type="compositionally biased region" description="Low complexity" evidence="1">
    <location>
        <begin position="18"/>
        <end position="30"/>
    </location>
</feature>
<evidence type="ECO:0000313" key="2">
    <source>
        <dbReference type="EMBL" id="KAB1228452.1"/>
    </source>
</evidence>
<protein>
    <submittedName>
        <fullName evidence="2">Uncharacterized protein</fullName>
    </submittedName>
</protein>
<proteinExistence type="predicted"/>
<accession>A0A5N4BJ28</accession>
<evidence type="ECO:0000256" key="1">
    <source>
        <dbReference type="SAM" id="MobiDB-lite"/>
    </source>
</evidence>
<name>A0A5N4BJ28_9FLAO</name>
<keyword evidence="3" id="KW-1185">Reference proteome</keyword>
<reference evidence="2 3" key="1">
    <citation type="journal article" date="2019" name="Stand. Genomic Sci.">
        <title>Draft Whole-Genome Sequence of a Novel Chryseobacterium viscerum Strain Isolated from Fresh Water at Dripping Springs, New Mexico.</title>
        <authorList>
            <person name="Kyndt J.A."/>
            <person name="Moore T.C."/>
        </authorList>
    </citation>
    <scope>NUCLEOTIDE SEQUENCE [LARGE SCALE GENOMIC DNA]</scope>
    <source>
        <strain evidence="2 3">DPS</strain>
    </source>
</reference>